<dbReference type="EMBL" id="CP064786">
    <property type="protein sequence ID" value="QSG01706.1"/>
    <property type="molecule type" value="Genomic_DNA"/>
</dbReference>
<sequence>MTGGGSDQSLKLLYNTLSKKGHNVDIITVNSDKNNCDSVEPIEYQVPRNRIKEIKRTKNILQKHESYDLYHIFNPGLLVGAGLYKSIGDNPVVGRLNTYNLFCTNISKMDDSCHRDCKTIDKISHDDVKDIKKFVKFPEYLSRTHIIPHIVNNVDLLFAQSPSVKKIYKANGYSNIITIPNFCDPNFPPNRKSSDVRNTNNQPTKFLYVGRLEKQKGIDTLLSAFEQAGTKSKLTIVGDGRMKAKVKSYADSRSNVSYHGWIDHADLFSYYNQSDVFVHPGEWPDPCPRTILESLQCQTPCLVSNVGAPPWMAGDAGTTYRPGDPVDLAETITALSKNDYRLNQLESNTEARVDFFSKDNILPQVIENYNRCV</sequence>
<dbReference type="PANTHER" id="PTHR45947:SF3">
    <property type="entry name" value="SULFOQUINOVOSYL TRANSFERASE SQD2"/>
    <property type="match status" value="1"/>
</dbReference>
<reference evidence="3" key="1">
    <citation type="submission" date="2020-11" db="EMBL/GenBank/DDBJ databases">
        <title>Carbohydrate-dependent, anaerobic sulfur respiration: A novel catabolism in halophilic archaea.</title>
        <authorList>
            <person name="Sorokin D.Y."/>
            <person name="Messina E."/>
            <person name="Smedile F."/>
            <person name="La Cono V."/>
            <person name="Hallsworth J.E."/>
            <person name="Yakimov M.M."/>
        </authorList>
    </citation>
    <scope>NUCLEOTIDE SEQUENCE</scope>
    <source>
        <strain evidence="3">AArc-S</strain>
    </source>
</reference>
<dbReference type="AlphaFoldDB" id="A0A897MU32"/>
<dbReference type="SUPFAM" id="SSF53756">
    <property type="entry name" value="UDP-Glycosyltransferase/glycogen phosphorylase"/>
    <property type="match status" value="1"/>
</dbReference>
<dbReference type="CDD" id="cd03801">
    <property type="entry name" value="GT4_PimA-like"/>
    <property type="match status" value="1"/>
</dbReference>
<organism evidence="3 4">
    <name type="scientific">Natranaeroarchaeum sulfidigenes</name>
    <dbReference type="NCBI Taxonomy" id="2784880"/>
    <lineage>
        <taxon>Archaea</taxon>
        <taxon>Methanobacteriati</taxon>
        <taxon>Methanobacteriota</taxon>
        <taxon>Stenosarchaea group</taxon>
        <taxon>Halobacteria</taxon>
        <taxon>Halobacteriales</taxon>
        <taxon>Natronoarchaeaceae</taxon>
        <taxon>Natranaeroarchaeum</taxon>
    </lineage>
</organism>
<dbReference type="KEGG" id="hara:AArcS_0477"/>
<name>A0A897MU32_9EURY</name>
<feature type="domain" description="Glycosyl transferase family 1" evidence="1">
    <location>
        <begin position="194"/>
        <end position="350"/>
    </location>
</feature>
<dbReference type="InterPro" id="IPR028098">
    <property type="entry name" value="Glyco_trans_4-like_N"/>
</dbReference>
<dbReference type="Pfam" id="PF13439">
    <property type="entry name" value="Glyco_transf_4"/>
    <property type="match status" value="1"/>
</dbReference>
<protein>
    <submittedName>
        <fullName evidence="3">Glycosyltransferase</fullName>
    </submittedName>
</protein>
<dbReference type="Proteomes" id="UP000663586">
    <property type="component" value="Chromosome"/>
</dbReference>
<accession>A0A897MU32</accession>
<keyword evidence="3" id="KW-0808">Transferase</keyword>
<feature type="domain" description="Glycosyltransferase subfamily 4-like N-terminal" evidence="2">
    <location>
        <begin position="4"/>
        <end position="186"/>
    </location>
</feature>
<gene>
    <name evidence="3" type="primary">rfaG2</name>
    <name evidence="3" type="ORF">AArcS_0477</name>
</gene>
<evidence type="ECO:0000259" key="2">
    <source>
        <dbReference type="Pfam" id="PF13439"/>
    </source>
</evidence>
<evidence type="ECO:0000259" key="1">
    <source>
        <dbReference type="Pfam" id="PF00534"/>
    </source>
</evidence>
<evidence type="ECO:0000313" key="3">
    <source>
        <dbReference type="EMBL" id="QSG01706.1"/>
    </source>
</evidence>
<keyword evidence="4" id="KW-1185">Reference proteome</keyword>
<dbReference type="PANTHER" id="PTHR45947">
    <property type="entry name" value="SULFOQUINOVOSYL TRANSFERASE SQD2"/>
    <property type="match status" value="1"/>
</dbReference>
<proteinExistence type="predicted"/>
<dbReference type="InterPro" id="IPR001296">
    <property type="entry name" value="Glyco_trans_1"/>
</dbReference>
<evidence type="ECO:0000313" key="4">
    <source>
        <dbReference type="Proteomes" id="UP000663586"/>
    </source>
</evidence>
<dbReference type="GO" id="GO:0016757">
    <property type="term" value="F:glycosyltransferase activity"/>
    <property type="evidence" value="ECO:0007669"/>
    <property type="project" value="InterPro"/>
</dbReference>
<dbReference type="Gene3D" id="3.40.50.2000">
    <property type="entry name" value="Glycogen Phosphorylase B"/>
    <property type="match status" value="2"/>
</dbReference>
<dbReference type="Pfam" id="PF00534">
    <property type="entry name" value="Glycos_transf_1"/>
    <property type="match status" value="1"/>
</dbReference>
<dbReference type="InterPro" id="IPR050194">
    <property type="entry name" value="Glycosyltransferase_grp1"/>
</dbReference>